<dbReference type="AlphaFoldDB" id="A0A543JRL9"/>
<dbReference type="CDD" id="cd00085">
    <property type="entry name" value="HNHc"/>
    <property type="match status" value="1"/>
</dbReference>
<accession>A0A543JRL9</accession>
<keyword evidence="2" id="KW-1185">Reference proteome</keyword>
<dbReference type="OrthoDB" id="5379188at2"/>
<dbReference type="RefSeq" id="WP_141983522.1">
    <property type="nucleotide sequence ID" value="NZ_VFPP01000001.1"/>
</dbReference>
<name>A0A543JRL9_9PSEU</name>
<dbReference type="EMBL" id="VFPP01000001">
    <property type="protein sequence ID" value="TQM85490.1"/>
    <property type="molecule type" value="Genomic_DNA"/>
</dbReference>
<comment type="caution">
    <text evidence="1">The sequence shown here is derived from an EMBL/GenBank/DDBJ whole genome shotgun (WGS) entry which is preliminary data.</text>
</comment>
<organism evidence="1 2">
    <name type="scientific">Saccharothrix saharensis</name>
    <dbReference type="NCBI Taxonomy" id="571190"/>
    <lineage>
        <taxon>Bacteria</taxon>
        <taxon>Bacillati</taxon>
        <taxon>Actinomycetota</taxon>
        <taxon>Actinomycetes</taxon>
        <taxon>Pseudonocardiales</taxon>
        <taxon>Pseudonocardiaceae</taxon>
        <taxon>Saccharothrix</taxon>
    </lineage>
</organism>
<reference evidence="1 2" key="1">
    <citation type="submission" date="2019-06" db="EMBL/GenBank/DDBJ databases">
        <title>Sequencing the genomes of 1000 actinobacteria strains.</title>
        <authorList>
            <person name="Klenk H.-P."/>
        </authorList>
    </citation>
    <scope>NUCLEOTIDE SEQUENCE [LARGE SCALE GENOMIC DNA]</scope>
    <source>
        <strain evidence="1 2">DSM 45456</strain>
    </source>
</reference>
<evidence type="ECO:0000313" key="2">
    <source>
        <dbReference type="Proteomes" id="UP000316628"/>
    </source>
</evidence>
<dbReference type="Proteomes" id="UP000316628">
    <property type="component" value="Unassembled WGS sequence"/>
</dbReference>
<proteinExistence type="predicted"/>
<sequence length="718" mass="78527">MARSYTHKTIKLLYGRAKRCAYPGCDEGLIFEHRGRLSVTSEIAHIRSETPDGPRHDPAYPAELINAEENLLVLCGKHHKAVDDHESVYPIEELVAWKAGQAAGGPGRELSTRQVERIYRHYDLGDLGPVGFEQVCQALAIHVLGPETVIPDRYGRNFGADAFFEGTARSYPTDSDPWQGYIAVDVLYSATSRRKVDAVTHLTLRIRDHLHRWTRIAGTDRREVRRPDYLIFATNLSLSGPGGERERVSDRIEPHVDELRFKGWGIWDYDRIADYLDVYPDVRRAVESLTKSNELIAEVLAGLSAGTQGREPRPSSPVVGPGQPGHEGVFAPVYEAAGGRGRLGLAMGEVFEHELGWVQYFTGGPSGEPAVLCARFGQPVVAVAREVWDDIAAVSREVAGGGPTGVGFPLADESERGGYVGSQAEVVELAGGRWGRSGRGRLLRRRPGPPVWQPAVVYDSEAFEERDRWSSAFDTRDLRIRLAARIPLSADEWRITGAGRGRMLSAVERSGLMPVLCRAAARRGLDHGDLLWTEIGEPDGLNNSRFAAYEVVVPGSNDRPAVAICLRLVLPDGRGMDLRTAVDLRVDFGAFDSTSRAVSPESPEDLRWTLVELVDFLTQAWPVATTELLLAATNDPLSLAPAGAPRVELHIQSEQRGTADSGVLDMVDLSPLGAPRATRTGNLSVGVTTPLALPESDVTTVIRSALVWMVEDAGFVTR</sequence>
<evidence type="ECO:0000313" key="1">
    <source>
        <dbReference type="EMBL" id="TQM85490.1"/>
    </source>
</evidence>
<gene>
    <name evidence="1" type="ORF">FHX81_7976</name>
</gene>
<evidence type="ECO:0008006" key="3">
    <source>
        <dbReference type="Google" id="ProtNLM"/>
    </source>
</evidence>
<protein>
    <recommendedName>
        <fullName evidence="3">HNH endonuclease</fullName>
    </recommendedName>
</protein>
<dbReference type="InterPro" id="IPR003615">
    <property type="entry name" value="HNH_nuc"/>
</dbReference>